<evidence type="ECO:0000313" key="2">
    <source>
        <dbReference type="EMBL" id="VIP05315.1"/>
    </source>
</evidence>
<dbReference type="RefSeq" id="WP_162660407.1">
    <property type="nucleotide sequence ID" value="NZ_LR593887.1"/>
</dbReference>
<evidence type="ECO:0000256" key="1">
    <source>
        <dbReference type="SAM" id="MobiDB-lite"/>
    </source>
</evidence>
<feature type="region of interest" description="Disordered" evidence="1">
    <location>
        <begin position="1"/>
        <end position="34"/>
    </location>
</feature>
<accession>A0A6C2YWW2</accession>
<protein>
    <submittedName>
        <fullName evidence="2">Parg family protein</fullName>
    </submittedName>
</protein>
<dbReference type="AlphaFoldDB" id="A0A6C2YWW2"/>
<dbReference type="EMBL" id="LR586016">
    <property type="protein sequence ID" value="VIP05315.1"/>
    <property type="molecule type" value="Genomic_DNA"/>
</dbReference>
<dbReference type="KEGG" id="tim:GMBLW1_38780"/>
<dbReference type="EMBL" id="LR593887">
    <property type="protein sequence ID" value="VTS07986.1"/>
    <property type="molecule type" value="Genomic_DNA"/>
</dbReference>
<evidence type="ECO:0000313" key="3">
    <source>
        <dbReference type="Proteomes" id="UP000464378"/>
    </source>
</evidence>
<dbReference type="Proteomes" id="UP000464378">
    <property type="component" value="Chromosome"/>
</dbReference>
<organism evidence="2">
    <name type="scientific">Tuwongella immobilis</name>
    <dbReference type="NCBI Taxonomy" id="692036"/>
    <lineage>
        <taxon>Bacteria</taxon>
        <taxon>Pseudomonadati</taxon>
        <taxon>Planctomycetota</taxon>
        <taxon>Planctomycetia</taxon>
        <taxon>Gemmatales</taxon>
        <taxon>Gemmataceae</taxon>
        <taxon>Tuwongella</taxon>
    </lineage>
</organism>
<dbReference type="InParanoid" id="A0A6C2YWW2"/>
<keyword evidence="3" id="KW-1185">Reference proteome</keyword>
<sequence>MTKKITFPHKSKTPPPAADAWVAEPSHPPETRSPAKPVALARMRKLTVDVPDDLYRRVRVGLAREDRNLTELVNEFLAARFPEI</sequence>
<name>A0A6C2YWW2_9BACT</name>
<proteinExistence type="predicted"/>
<feature type="compositionally biased region" description="Basic residues" evidence="1">
    <location>
        <begin position="1"/>
        <end position="12"/>
    </location>
</feature>
<reference evidence="2" key="1">
    <citation type="submission" date="2019-04" db="EMBL/GenBank/DDBJ databases">
        <authorList>
            <consortium name="Science for Life Laboratories"/>
        </authorList>
    </citation>
    <scope>NUCLEOTIDE SEQUENCE</scope>
    <source>
        <strain evidence="2">MBLW1</strain>
    </source>
</reference>
<gene>
    <name evidence="2" type="ORF">GMBLW1_38780</name>
</gene>